<evidence type="ECO:0000256" key="1">
    <source>
        <dbReference type="ARBA" id="ARBA00022737"/>
    </source>
</evidence>
<dbReference type="AlphaFoldDB" id="A0A2N9XP64"/>
<accession>A0A2N9XP64</accession>
<evidence type="ECO:0000259" key="2">
    <source>
        <dbReference type="Pfam" id="PF25023"/>
    </source>
</evidence>
<dbReference type="PRINTS" id="PR00394">
    <property type="entry name" value="RHSPROTEIN"/>
</dbReference>
<dbReference type="EMBL" id="MEIQ01000043">
    <property type="protein sequence ID" value="PIT50119.1"/>
    <property type="molecule type" value="Genomic_DNA"/>
</dbReference>
<dbReference type="InterPro" id="IPR022385">
    <property type="entry name" value="Rhs_assc_core"/>
</dbReference>
<sequence length="211" mass="23611">MKWGGGQEQTSLTYTTNSQLATKENDSGEIACYQYDPFGRRISKTVNGEITYYIYSSEGLLAELNQNGKMRVAYGWKPDSDWGTSPLWQANLSEGQTLKNFSYHYLISDHLGNPQLAINSTGEQSWKINSDAFGNSELDANNQITMNLRFPGQYYDAETGLSYNYFCDYDAKTGRYIQSDPIGLAGGINTYGYVGGNPLVYSDPTGRLLRR</sequence>
<organism evidence="3 4">
    <name type="scientific">Snodgrassella alvi</name>
    <dbReference type="NCBI Taxonomy" id="1196083"/>
    <lineage>
        <taxon>Bacteria</taxon>
        <taxon>Pseudomonadati</taxon>
        <taxon>Pseudomonadota</taxon>
        <taxon>Betaproteobacteria</taxon>
        <taxon>Neisseriales</taxon>
        <taxon>Neisseriaceae</taxon>
        <taxon>Snodgrassella</taxon>
    </lineage>
</organism>
<dbReference type="Pfam" id="PF25023">
    <property type="entry name" value="TEN_YD-shell"/>
    <property type="match status" value="1"/>
</dbReference>
<evidence type="ECO:0000313" key="3">
    <source>
        <dbReference type="EMBL" id="PIT50119.1"/>
    </source>
</evidence>
<dbReference type="InterPro" id="IPR056823">
    <property type="entry name" value="TEN-like_YD-shell"/>
</dbReference>
<protein>
    <recommendedName>
        <fullName evidence="2">Teneurin-like YD-shell domain-containing protein</fullName>
    </recommendedName>
</protein>
<comment type="caution">
    <text evidence="3">The sequence shown here is derived from an EMBL/GenBank/DDBJ whole genome shotgun (WGS) entry which is preliminary data.</text>
</comment>
<dbReference type="PANTHER" id="PTHR32305">
    <property type="match status" value="1"/>
</dbReference>
<keyword evidence="1" id="KW-0677">Repeat</keyword>
<dbReference type="PANTHER" id="PTHR32305:SF15">
    <property type="entry name" value="PROTEIN RHSA-RELATED"/>
    <property type="match status" value="1"/>
</dbReference>
<reference evidence="3 4" key="1">
    <citation type="journal article" date="2017" name="MBio">
        <title>Type VI secretion-mediated competition in the bee gut microbiome.</title>
        <authorList>
            <person name="Steele M.I."/>
            <person name="Kwong W.K."/>
            <person name="Powell J.E."/>
            <person name="Whiteley M."/>
            <person name="Moran N.A."/>
        </authorList>
    </citation>
    <scope>NUCLEOTIDE SEQUENCE [LARGE SCALE GENOMIC DNA]</scope>
    <source>
        <strain evidence="3 4">Occ4-2</strain>
    </source>
</reference>
<proteinExistence type="predicted"/>
<dbReference type="InterPro" id="IPR050708">
    <property type="entry name" value="T6SS_VgrG/RHS"/>
</dbReference>
<evidence type="ECO:0000313" key="4">
    <source>
        <dbReference type="Proteomes" id="UP000231484"/>
    </source>
</evidence>
<dbReference type="InterPro" id="IPR006530">
    <property type="entry name" value="YD"/>
</dbReference>
<dbReference type="Proteomes" id="UP000231484">
    <property type="component" value="Unassembled WGS sequence"/>
</dbReference>
<gene>
    <name evidence="3" type="ORF">BHC48_07330</name>
</gene>
<dbReference type="NCBIfam" id="TIGR03696">
    <property type="entry name" value="Rhs_assc_core"/>
    <property type="match status" value="1"/>
</dbReference>
<dbReference type="Gene3D" id="2.180.10.10">
    <property type="entry name" value="RHS repeat-associated core"/>
    <property type="match status" value="1"/>
</dbReference>
<name>A0A2N9XP64_9NEIS</name>
<dbReference type="NCBIfam" id="TIGR01643">
    <property type="entry name" value="YD_repeat_2x"/>
    <property type="match status" value="1"/>
</dbReference>
<feature type="domain" description="Teneurin-like YD-shell" evidence="2">
    <location>
        <begin position="100"/>
        <end position="180"/>
    </location>
</feature>